<sequence>MVMRPSRLYGLLSRGQIQRIAIARAIVRDPAILILDKANNALDAENEYYITSKRLSPLTVRKECKNFFVVIIYMEAVLGSYM</sequence>
<organism evidence="1 2">
    <name type="scientific">Camellia lanceoleosa</name>
    <dbReference type="NCBI Taxonomy" id="1840588"/>
    <lineage>
        <taxon>Eukaryota</taxon>
        <taxon>Viridiplantae</taxon>
        <taxon>Streptophyta</taxon>
        <taxon>Embryophyta</taxon>
        <taxon>Tracheophyta</taxon>
        <taxon>Spermatophyta</taxon>
        <taxon>Magnoliopsida</taxon>
        <taxon>eudicotyledons</taxon>
        <taxon>Gunneridae</taxon>
        <taxon>Pentapetalae</taxon>
        <taxon>asterids</taxon>
        <taxon>Ericales</taxon>
        <taxon>Theaceae</taxon>
        <taxon>Camellia</taxon>
    </lineage>
</organism>
<comment type="caution">
    <text evidence="1">The sequence shown here is derived from an EMBL/GenBank/DDBJ whole genome shotgun (WGS) entry which is preliminary data.</text>
</comment>
<name>A0ACC0GA25_9ERIC</name>
<keyword evidence="2" id="KW-1185">Reference proteome</keyword>
<accession>A0ACC0GA25</accession>
<gene>
    <name evidence="1" type="ORF">LOK49_LG10G01338</name>
</gene>
<reference evidence="1 2" key="1">
    <citation type="journal article" date="2022" name="Plant J.">
        <title>Chromosome-level genome of Camellia lanceoleosa provides a valuable resource for understanding genome evolution and self-incompatibility.</title>
        <authorList>
            <person name="Gong W."/>
            <person name="Xiao S."/>
            <person name="Wang L."/>
            <person name="Liao Z."/>
            <person name="Chang Y."/>
            <person name="Mo W."/>
            <person name="Hu G."/>
            <person name="Li W."/>
            <person name="Zhao G."/>
            <person name="Zhu H."/>
            <person name="Hu X."/>
            <person name="Ji K."/>
            <person name="Xiang X."/>
            <person name="Song Q."/>
            <person name="Yuan D."/>
            <person name="Jin S."/>
            <person name="Zhang L."/>
        </authorList>
    </citation>
    <scope>NUCLEOTIDE SEQUENCE [LARGE SCALE GENOMIC DNA]</scope>
    <source>
        <strain evidence="1">SQ_2022a</strain>
    </source>
</reference>
<proteinExistence type="predicted"/>
<evidence type="ECO:0000313" key="1">
    <source>
        <dbReference type="EMBL" id="KAI7997030.1"/>
    </source>
</evidence>
<protein>
    <submittedName>
        <fullName evidence="1">Uncharacterized protein</fullName>
    </submittedName>
</protein>
<dbReference type="Proteomes" id="UP001060215">
    <property type="component" value="Chromosome 10"/>
</dbReference>
<dbReference type="EMBL" id="CM045767">
    <property type="protein sequence ID" value="KAI7997030.1"/>
    <property type="molecule type" value="Genomic_DNA"/>
</dbReference>
<evidence type="ECO:0000313" key="2">
    <source>
        <dbReference type="Proteomes" id="UP001060215"/>
    </source>
</evidence>